<dbReference type="InterPro" id="IPR050966">
    <property type="entry name" value="Glutamyl_endopeptidase"/>
</dbReference>
<evidence type="ECO:0000256" key="3">
    <source>
        <dbReference type="RuleBase" id="RU363034"/>
    </source>
</evidence>
<dbReference type="PANTHER" id="PTHR15462">
    <property type="entry name" value="SERINE PROTEASE"/>
    <property type="match status" value="1"/>
</dbReference>
<dbReference type="AlphaFoldDB" id="A0A845MFA9"/>
<dbReference type="GO" id="GO:0004252">
    <property type="term" value="F:serine-type endopeptidase activity"/>
    <property type="evidence" value="ECO:0007669"/>
    <property type="project" value="InterPro"/>
</dbReference>
<keyword evidence="2" id="KW-1015">Disulfide bond</keyword>
<comment type="caution">
    <text evidence="5">The sequence shown here is derived from an EMBL/GenBank/DDBJ whole genome shotgun (WGS) entry which is preliminary data.</text>
</comment>
<dbReference type="SMART" id="SM00020">
    <property type="entry name" value="Tryp_SPc"/>
    <property type="match status" value="1"/>
</dbReference>
<dbReference type="PROSITE" id="PS00135">
    <property type="entry name" value="TRYPSIN_SER"/>
    <property type="match status" value="1"/>
</dbReference>
<dbReference type="Gene3D" id="2.40.10.10">
    <property type="entry name" value="Trypsin-like serine proteases"/>
    <property type="match status" value="2"/>
</dbReference>
<dbReference type="EMBL" id="WTVA01000002">
    <property type="protein sequence ID" value="MZR21986.1"/>
    <property type="molecule type" value="Genomic_DNA"/>
</dbReference>
<keyword evidence="3" id="KW-0378">Hydrolase</keyword>
<dbReference type="InterPro" id="IPR001254">
    <property type="entry name" value="Trypsin_dom"/>
</dbReference>
<evidence type="ECO:0000256" key="2">
    <source>
        <dbReference type="ARBA" id="ARBA00023157"/>
    </source>
</evidence>
<evidence type="ECO:0000313" key="5">
    <source>
        <dbReference type="EMBL" id="MZR21986.1"/>
    </source>
</evidence>
<dbReference type="InterPro" id="IPR033116">
    <property type="entry name" value="TRYPSIN_SER"/>
</dbReference>
<dbReference type="GO" id="GO:0006508">
    <property type="term" value="P:proteolysis"/>
    <property type="evidence" value="ECO:0007669"/>
    <property type="project" value="UniProtKB-KW"/>
</dbReference>
<dbReference type="InterPro" id="IPR018114">
    <property type="entry name" value="TRYPSIN_HIS"/>
</dbReference>
<dbReference type="InterPro" id="IPR009003">
    <property type="entry name" value="Peptidase_S1_PA"/>
</dbReference>
<sequence>MPFDVAAMRAAWKLSGRRLYHGMVAGIFSLFISCLPPDAAADMSVPAKALQVPGIKGADNRVRVDISAYPWRMIGRLNRNGSHCTAILVGPSTILTAAHCFWDKRRNQWSVPSAFHFVVGYEKGAVKAHSKINGFTLSDGRPPSDSLQKPPVEEDWALASLDRPLGDQFGYAPLAQFGSSRLQHRLSKGTTVVQAGYSRDIAHILTADEDCKISGVSRSKKGLLLLHQCDATQGDSGSPLFIYEGGEYELLGIHVATLTRKSGASEGVAVSVDMFGDQVRQLRK</sequence>
<dbReference type="InterPro" id="IPR001314">
    <property type="entry name" value="Peptidase_S1A"/>
</dbReference>
<name>A0A845MFA9_9PROT</name>
<evidence type="ECO:0000256" key="1">
    <source>
        <dbReference type="ARBA" id="ARBA00022729"/>
    </source>
</evidence>
<dbReference type="Proteomes" id="UP000445696">
    <property type="component" value="Unassembled WGS sequence"/>
</dbReference>
<evidence type="ECO:0000313" key="6">
    <source>
        <dbReference type="Proteomes" id="UP000445696"/>
    </source>
</evidence>
<feature type="domain" description="Peptidase S1" evidence="4">
    <location>
        <begin position="55"/>
        <end position="284"/>
    </location>
</feature>
<dbReference type="RefSeq" id="WP_161338409.1">
    <property type="nucleotide sequence ID" value="NZ_JBHSDG010000006.1"/>
</dbReference>
<keyword evidence="3 5" id="KW-0645">Protease</keyword>
<organism evidence="5 6">
    <name type="scientific">Sneathiella chungangensis</name>
    <dbReference type="NCBI Taxonomy" id="1418234"/>
    <lineage>
        <taxon>Bacteria</taxon>
        <taxon>Pseudomonadati</taxon>
        <taxon>Pseudomonadota</taxon>
        <taxon>Alphaproteobacteria</taxon>
        <taxon>Sneathiellales</taxon>
        <taxon>Sneathiellaceae</taxon>
        <taxon>Sneathiella</taxon>
    </lineage>
</organism>
<dbReference type="PROSITE" id="PS00134">
    <property type="entry name" value="TRYPSIN_HIS"/>
    <property type="match status" value="1"/>
</dbReference>
<dbReference type="OrthoDB" id="267336at2"/>
<dbReference type="Pfam" id="PF00089">
    <property type="entry name" value="Trypsin"/>
    <property type="match status" value="1"/>
</dbReference>
<protein>
    <submittedName>
        <fullName evidence="5">Trypsin-like serine protease</fullName>
    </submittedName>
</protein>
<keyword evidence="1" id="KW-0732">Signal</keyword>
<gene>
    <name evidence="5" type="ORF">GQF03_06550</name>
</gene>
<dbReference type="PRINTS" id="PR00722">
    <property type="entry name" value="CHYMOTRYPSIN"/>
</dbReference>
<dbReference type="PANTHER" id="PTHR15462:SF8">
    <property type="entry name" value="SERINE PROTEASE"/>
    <property type="match status" value="1"/>
</dbReference>
<evidence type="ECO:0000259" key="4">
    <source>
        <dbReference type="PROSITE" id="PS50240"/>
    </source>
</evidence>
<reference evidence="5 6" key="1">
    <citation type="journal article" date="2014" name="Int. J. Syst. Evol. Microbiol.">
        <title>Sneathiella chungangensis sp. nov., isolated from a marine sand, and emended description of the genus Sneathiella.</title>
        <authorList>
            <person name="Siamphan C."/>
            <person name="Kim H."/>
            <person name="Lee J.S."/>
            <person name="Kim W."/>
        </authorList>
    </citation>
    <scope>NUCLEOTIDE SEQUENCE [LARGE SCALE GENOMIC DNA]</scope>
    <source>
        <strain evidence="5 6">KCTC 32476</strain>
    </source>
</reference>
<dbReference type="SUPFAM" id="SSF50494">
    <property type="entry name" value="Trypsin-like serine proteases"/>
    <property type="match status" value="1"/>
</dbReference>
<dbReference type="PROSITE" id="PS50240">
    <property type="entry name" value="TRYPSIN_DOM"/>
    <property type="match status" value="1"/>
</dbReference>
<keyword evidence="6" id="KW-1185">Reference proteome</keyword>
<accession>A0A845MFA9</accession>
<keyword evidence="3" id="KW-0720">Serine protease</keyword>
<proteinExistence type="predicted"/>
<dbReference type="InterPro" id="IPR043504">
    <property type="entry name" value="Peptidase_S1_PA_chymotrypsin"/>
</dbReference>